<dbReference type="Pfam" id="PF09997">
    <property type="entry name" value="DUF2238"/>
    <property type="match status" value="1"/>
</dbReference>
<keyword evidence="1" id="KW-0812">Transmembrane</keyword>
<keyword evidence="1" id="KW-1133">Transmembrane helix</keyword>
<name>A0A6L8V6V5_9BACL</name>
<dbReference type="InterPro" id="IPR014509">
    <property type="entry name" value="YjdF-like"/>
</dbReference>
<feature type="transmembrane region" description="Helical" evidence="1">
    <location>
        <begin position="21"/>
        <end position="38"/>
    </location>
</feature>
<dbReference type="Proteomes" id="UP000481087">
    <property type="component" value="Unassembled WGS sequence"/>
</dbReference>
<evidence type="ECO:0000256" key="1">
    <source>
        <dbReference type="SAM" id="Phobius"/>
    </source>
</evidence>
<dbReference type="PIRSF" id="PIRSF020606">
    <property type="entry name" value="UCP020606"/>
    <property type="match status" value="1"/>
</dbReference>
<feature type="transmembrane region" description="Helical" evidence="1">
    <location>
        <begin position="140"/>
        <end position="160"/>
    </location>
</feature>
<feature type="transmembrane region" description="Helical" evidence="1">
    <location>
        <begin position="190"/>
        <end position="208"/>
    </location>
</feature>
<feature type="transmembrane region" description="Helical" evidence="1">
    <location>
        <begin position="50"/>
        <end position="66"/>
    </location>
</feature>
<dbReference type="EMBL" id="WTUZ01000038">
    <property type="protein sequence ID" value="MZQ86113.1"/>
    <property type="molecule type" value="Genomic_DNA"/>
</dbReference>
<comment type="caution">
    <text evidence="2">The sequence shown here is derived from an EMBL/GenBank/DDBJ whole genome shotgun (WGS) entry which is preliminary data.</text>
</comment>
<evidence type="ECO:0000313" key="3">
    <source>
        <dbReference type="Proteomes" id="UP000481087"/>
    </source>
</evidence>
<reference evidence="2 3" key="1">
    <citation type="submission" date="2019-12" db="EMBL/GenBank/DDBJ databases">
        <title>Paenibacillus sp. nov. sp. isolated from soil.</title>
        <authorList>
            <person name="Kim J."/>
            <person name="Jeong S.E."/>
            <person name="Jung H.S."/>
            <person name="Jeon C.O."/>
        </authorList>
    </citation>
    <scope>NUCLEOTIDE SEQUENCE [LARGE SCALE GENOMIC DNA]</scope>
    <source>
        <strain evidence="2 3">5J-6</strain>
    </source>
</reference>
<dbReference type="InterPro" id="IPR058534">
    <property type="entry name" value="YjdF"/>
</dbReference>
<sequence>MKEKENIGQKQARTFGANWPLHAMIVIYTGLWIWMAIAPYSRFDWVLENLLIWAALIALISTYKLITFSNFSYALFGLFLALHTVGAHYSYNENIVDVWMKLMLHSERDNYDRLVHFSFGLLLAYPLREAMSAWTQLSRRWLYVMTCVSILALGAFYELIEMWVATLVAPEIGTLFLGTQGDQWDTHHDMALALYGAVIAMVVTAVLGRRRERKFE</sequence>
<dbReference type="AlphaFoldDB" id="A0A6L8V6V5"/>
<keyword evidence="3" id="KW-1185">Reference proteome</keyword>
<accession>A0A6L8V6V5</accession>
<gene>
    <name evidence="2" type="ORF">GQF01_28845</name>
</gene>
<keyword evidence="1" id="KW-0472">Membrane</keyword>
<protein>
    <submittedName>
        <fullName evidence="2">DUF2238 domain-containing protein</fullName>
    </submittedName>
</protein>
<dbReference type="RefSeq" id="WP_161410421.1">
    <property type="nucleotide sequence ID" value="NZ_WTUZ01000038.1"/>
</dbReference>
<evidence type="ECO:0000313" key="2">
    <source>
        <dbReference type="EMBL" id="MZQ86113.1"/>
    </source>
</evidence>
<proteinExistence type="predicted"/>
<organism evidence="2 3">
    <name type="scientific">Paenibacillus silvestris</name>
    <dbReference type="NCBI Taxonomy" id="2606219"/>
    <lineage>
        <taxon>Bacteria</taxon>
        <taxon>Bacillati</taxon>
        <taxon>Bacillota</taxon>
        <taxon>Bacilli</taxon>
        <taxon>Bacillales</taxon>
        <taxon>Paenibacillaceae</taxon>
        <taxon>Paenibacillus</taxon>
    </lineage>
</organism>